<evidence type="ECO:0000313" key="1">
    <source>
        <dbReference type="EMBL" id="KTC98854.1"/>
    </source>
</evidence>
<dbReference type="RefSeq" id="WP_028387499.1">
    <property type="nucleotide sequence ID" value="NZ_CAAAHN010000024.1"/>
</dbReference>
<dbReference type="AlphaFoldDB" id="A0A0W0TTL2"/>
<evidence type="ECO:0000313" key="2">
    <source>
        <dbReference type="Proteomes" id="UP000054785"/>
    </source>
</evidence>
<comment type="caution">
    <text evidence="1">The sequence shown here is derived from an EMBL/GenBank/DDBJ whole genome shotgun (WGS) entry which is preliminary data.</text>
</comment>
<proteinExistence type="predicted"/>
<dbReference type="STRING" id="45065.Lgee_1431"/>
<dbReference type="PATRIC" id="fig|45065.4.peg.1549"/>
<organism evidence="1 2">
    <name type="scientific">Legionella geestiana</name>
    <dbReference type="NCBI Taxonomy" id="45065"/>
    <lineage>
        <taxon>Bacteria</taxon>
        <taxon>Pseudomonadati</taxon>
        <taxon>Pseudomonadota</taxon>
        <taxon>Gammaproteobacteria</taxon>
        <taxon>Legionellales</taxon>
        <taxon>Legionellaceae</taxon>
        <taxon>Legionella</taxon>
    </lineage>
</organism>
<accession>A0A0W0TTL2</accession>
<reference evidence="1 2" key="1">
    <citation type="submission" date="2015-11" db="EMBL/GenBank/DDBJ databases">
        <title>Genomic analysis of 38 Legionella species identifies large and diverse effector repertoires.</title>
        <authorList>
            <person name="Burstein D."/>
            <person name="Amaro F."/>
            <person name="Zusman T."/>
            <person name="Lifshitz Z."/>
            <person name="Cohen O."/>
            <person name="Gilbert J.A."/>
            <person name="Pupko T."/>
            <person name="Shuman H.A."/>
            <person name="Segal G."/>
        </authorList>
    </citation>
    <scope>NUCLEOTIDE SEQUENCE [LARGE SCALE GENOMIC DNA]</scope>
    <source>
        <strain evidence="1 2">ATCC 49504</strain>
    </source>
</reference>
<keyword evidence="2" id="KW-1185">Reference proteome</keyword>
<sequence length="253" mass="28442">MKTCKVVVLDLGVKGFHHILSWYLHNRANALPEPTHSVAIYQNRDIRQGLNLEFWLVPSHRRLECMREVLLQDASAVILVSGSVRASEVNLLLDRVCRSLPPGLSPWRACVEGVAPRGAARIRAVNLDNGAGIEQLMQEVVSNVPHESLQKRDIKERLRAWIRYAEGDGQTPDYTLGFSFLGRWQAVGRRRNCLTAKKLLLELESPNAQLQQVLARASQIRATIEPGLCFFSRRITSDTLNRIIEDGLQPPAP</sequence>
<name>A0A0W0TTL2_9GAMM</name>
<dbReference type="Proteomes" id="UP000054785">
    <property type="component" value="Unassembled WGS sequence"/>
</dbReference>
<dbReference type="EMBL" id="LNYC01000055">
    <property type="protein sequence ID" value="KTC98854.1"/>
    <property type="molecule type" value="Genomic_DNA"/>
</dbReference>
<gene>
    <name evidence="1" type="ORF">Lgee_1431</name>
</gene>
<protein>
    <submittedName>
        <fullName evidence="1">Uncharacterized protein</fullName>
    </submittedName>
</protein>